<dbReference type="Gene3D" id="3.30.428.10">
    <property type="entry name" value="HIT-like"/>
    <property type="match status" value="2"/>
</dbReference>
<keyword evidence="10 12" id="KW-0119">Carbohydrate metabolism</keyword>
<gene>
    <name evidence="15" type="ORF">J437_LFUL015403</name>
</gene>
<evidence type="ECO:0000256" key="9">
    <source>
        <dbReference type="ARBA" id="ARBA00023144"/>
    </source>
</evidence>
<organism evidence="15 16">
    <name type="scientific">Ladona fulva</name>
    <name type="common">Scarce chaser dragonfly</name>
    <name type="synonym">Libellula fulva</name>
    <dbReference type="NCBI Taxonomy" id="123851"/>
    <lineage>
        <taxon>Eukaryota</taxon>
        <taxon>Metazoa</taxon>
        <taxon>Ecdysozoa</taxon>
        <taxon>Arthropoda</taxon>
        <taxon>Hexapoda</taxon>
        <taxon>Insecta</taxon>
        <taxon>Pterygota</taxon>
        <taxon>Palaeoptera</taxon>
        <taxon>Odonata</taxon>
        <taxon>Epiprocta</taxon>
        <taxon>Anisoptera</taxon>
        <taxon>Libelluloidea</taxon>
        <taxon>Libellulidae</taxon>
        <taxon>Ladona</taxon>
    </lineage>
</organism>
<dbReference type="FunFam" id="3.30.428.10:FF:000002">
    <property type="entry name" value="Galactose-1-phosphate uridylyltransferase"/>
    <property type="match status" value="1"/>
</dbReference>
<proteinExistence type="inferred from homology"/>
<comment type="caution">
    <text evidence="15">The sequence shown here is derived from an EMBL/GenBank/DDBJ whole genome shotgun (WGS) entry which is preliminary data.</text>
</comment>
<dbReference type="UniPathway" id="UPA00214"/>
<evidence type="ECO:0000256" key="8">
    <source>
        <dbReference type="ARBA" id="ARBA00022833"/>
    </source>
</evidence>
<evidence type="ECO:0000256" key="4">
    <source>
        <dbReference type="ARBA" id="ARBA00010951"/>
    </source>
</evidence>
<dbReference type="Pfam" id="PF01087">
    <property type="entry name" value="GalP_UDP_transf"/>
    <property type="match status" value="1"/>
</dbReference>
<accession>A0A8K0KLW0</accession>
<dbReference type="SUPFAM" id="SSF54197">
    <property type="entry name" value="HIT-like"/>
    <property type="match status" value="2"/>
</dbReference>
<evidence type="ECO:0000259" key="14">
    <source>
        <dbReference type="Pfam" id="PF02744"/>
    </source>
</evidence>
<protein>
    <recommendedName>
        <fullName evidence="12">Galactose-1-phosphate uridylyltransferase</fullName>
        <ecNumber evidence="12">2.7.7.12</ecNumber>
    </recommendedName>
</protein>
<sequence length="358" mass="41886">MDATIMEFKATEHQHLRYNPLMGEWVLVSPHRMNRPWAGQLESESFETLPEWDPKNPLCPGVRRSNGEVNPNYESTFVFTNDFPAMMEDVPEPPEGNDELFCMAPARGTCRVMCLHPKLNKSIPLMNCDEIEAVIDRWIEEMKTLGAHYKWVQIFENKGQMMGCSNPHPHCQIWASSFFPNEPKIKDEFQRNYFLKHGQALLSDYLEKELNKKERLVCSNEDWVCLVPFWAVWPFETMILPRRKVTRMQDLDASQKRHLAFILRVITTKYDNLFKTSFPYSMGWHGAPTGPEQSEDEHWVFHGMYFPPLLRSATVRKFMVGYEMLAQAQRDLTPEQAARLLRDQPEIHYTLANSKDHS</sequence>
<dbReference type="PANTHER" id="PTHR11943:SF1">
    <property type="entry name" value="GALACTOSE-1-PHOSPHATE URIDYLYLTRANSFERASE"/>
    <property type="match status" value="1"/>
</dbReference>
<dbReference type="OrthoDB" id="418412at2759"/>
<comment type="cofactor">
    <cofactor evidence="2">
        <name>Zn(2+)</name>
        <dbReference type="ChEBI" id="CHEBI:29105"/>
    </cofactor>
</comment>
<comment type="catalytic activity">
    <reaction evidence="1 12">
        <text>alpha-D-galactose 1-phosphate + UDP-alpha-D-glucose = alpha-D-glucose 1-phosphate + UDP-alpha-D-galactose</text>
        <dbReference type="Rhea" id="RHEA:13989"/>
        <dbReference type="ChEBI" id="CHEBI:58336"/>
        <dbReference type="ChEBI" id="CHEBI:58601"/>
        <dbReference type="ChEBI" id="CHEBI:58885"/>
        <dbReference type="ChEBI" id="CHEBI:66914"/>
        <dbReference type="EC" id="2.7.7.12"/>
    </reaction>
</comment>
<keyword evidence="9 12" id="KW-0299">Galactose metabolism</keyword>
<dbReference type="Pfam" id="PF02744">
    <property type="entry name" value="GalP_UDP_tr_C"/>
    <property type="match status" value="1"/>
</dbReference>
<evidence type="ECO:0000256" key="2">
    <source>
        <dbReference type="ARBA" id="ARBA00001947"/>
    </source>
</evidence>
<dbReference type="NCBIfam" id="TIGR00209">
    <property type="entry name" value="galT_1"/>
    <property type="match status" value="1"/>
</dbReference>
<dbReference type="GO" id="GO:0005737">
    <property type="term" value="C:cytoplasm"/>
    <property type="evidence" value="ECO:0007669"/>
    <property type="project" value="TreeGrafter"/>
</dbReference>
<evidence type="ECO:0000256" key="6">
    <source>
        <dbReference type="ARBA" id="ARBA00022695"/>
    </source>
</evidence>
<feature type="active site" description="Tele-UMP-histidine intermediate" evidence="11">
    <location>
        <position position="170"/>
    </location>
</feature>
<dbReference type="InterPro" id="IPR036265">
    <property type="entry name" value="HIT-like_sf"/>
</dbReference>
<feature type="domain" description="Galactose-1-phosphate uridyl transferase C-terminal" evidence="14">
    <location>
        <begin position="188"/>
        <end position="351"/>
    </location>
</feature>
<name>A0A8K0KLW0_LADFU</name>
<dbReference type="InterPro" id="IPR019779">
    <property type="entry name" value="GalP_UDPtransf1_His-AS"/>
</dbReference>
<evidence type="ECO:0000256" key="10">
    <source>
        <dbReference type="ARBA" id="ARBA00023277"/>
    </source>
</evidence>
<dbReference type="GO" id="GO:0008108">
    <property type="term" value="F:UDP-glucose:hexose-1-phosphate uridylyltransferase activity"/>
    <property type="evidence" value="ECO:0007669"/>
    <property type="project" value="UniProtKB-EC"/>
</dbReference>
<dbReference type="Proteomes" id="UP000792457">
    <property type="component" value="Unassembled WGS sequence"/>
</dbReference>
<keyword evidence="16" id="KW-1185">Reference proteome</keyword>
<evidence type="ECO:0000313" key="16">
    <source>
        <dbReference type="Proteomes" id="UP000792457"/>
    </source>
</evidence>
<evidence type="ECO:0000256" key="7">
    <source>
        <dbReference type="ARBA" id="ARBA00022723"/>
    </source>
</evidence>
<reference evidence="15" key="1">
    <citation type="submission" date="2013-04" db="EMBL/GenBank/DDBJ databases">
        <authorList>
            <person name="Qu J."/>
            <person name="Murali S.C."/>
            <person name="Bandaranaike D."/>
            <person name="Bellair M."/>
            <person name="Blankenburg K."/>
            <person name="Chao H."/>
            <person name="Dinh H."/>
            <person name="Doddapaneni H."/>
            <person name="Downs B."/>
            <person name="Dugan-Rocha S."/>
            <person name="Elkadiri S."/>
            <person name="Gnanaolivu R.D."/>
            <person name="Hernandez B."/>
            <person name="Javaid M."/>
            <person name="Jayaseelan J.C."/>
            <person name="Lee S."/>
            <person name="Li M."/>
            <person name="Ming W."/>
            <person name="Munidasa M."/>
            <person name="Muniz J."/>
            <person name="Nguyen L."/>
            <person name="Ongeri F."/>
            <person name="Osuji N."/>
            <person name="Pu L.-L."/>
            <person name="Puazo M."/>
            <person name="Qu C."/>
            <person name="Quiroz J."/>
            <person name="Raj R."/>
            <person name="Weissenberger G."/>
            <person name="Xin Y."/>
            <person name="Zou X."/>
            <person name="Han Y."/>
            <person name="Richards S."/>
            <person name="Worley K."/>
            <person name="Muzny D."/>
            <person name="Gibbs R."/>
        </authorList>
    </citation>
    <scope>NUCLEOTIDE SEQUENCE</scope>
    <source>
        <strain evidence="15">Sampled in the wild</strain>
    </source>
</reference>
<dbReference type="CDD" id="cd00608">
    <property type="entry name" value="GalT"/>
    <property type="match status" value="1"/>
</dbReference>
<feature type="domain" description="Galactose-1-phosphate uridyl transferase N-terminal" evidence="13">
    <location>
        <begin position="7"/>
        <end position="180"/>
    </location>
</feature>
<reference evidence="15" key="2">
    <citation type="submission" date="2017-10" db="EMBL/GenBank/DDBJ databases">
        <title>Ladona fulva Genome sequencing and assembly.</title>
        <authorList>
            <person name="Murali S."/>
            <person name="Richards S."/>
            <person name="Bandaranaike D."/>
            <person name="Bellair M."/>
            <person name="Blankenburg K."/>
            <person name="Chao H."/>
            <person name="Dinh H."/>
            <person name="Doddapaneni H."/>
            <person name="Dugan-Rocha S."/>
            <person name="Elkadiri S."/>
            <person name="Gnanaolivu R."/>
            <person name="Hernandez B."/>
            <person name="Skinner E."/>
            <person name="Javaid M."/>
            <person name="Lee S."/>
            <person name="Li M."/>
            <person name="Ming W."/>
            <person name="Munidasa M."/>
            <person name="Muniz J."/>
            <person name="Nguyen L."/>
            <person name="Hughes D."/>
            <person name="Osuji N."/>
            <person name="Pu L.-L."/>
            <person name="Puazo M."/>
            <person name="Qu C."/>
            <person name="Quiroz J."/>
            <person name="Raj R."/>
            <person name="Weissenberger G."/>
            <person name="Xin Y."/>
            <person name="Zou X."/>
            <person name="Han Y."/>
            <person name="Worley K."/>
            <person name="Muzny D."/>
            <person name="Gibbs R."/>
        </authorList>
    </citation>
    <scope>NUCLEOTIDE SEQUENCE</scope>
    <source>
        <strain evidence="15">Sampled in the wild</strain>
    </source>
</reference>
<dbReference type="InterPro" id="IPR005850">
    <property type="entry name" value="GalP_Utransf_C"/>
</dbReference>
<evidence type="ECO:0000256" key="12">
    <source>
        <dbReference type="RuleBase" id="RU000506"/>
    </source>
</evidence>
<evidence type="ECO:0000256" key="3">
    <source>
        <dbReference type="ARBA" id="ARBA00004947"/>
    </source>
</evidence>
<keyword evidence="8" id="KW-0862">Zinc</keyword>
<evidence type="ECO:0000256" key="1">
    <source>
        <dbReference type="ARBA" id="ARBA00001107"/>
    </source>
</evidence>
<comment type="pathway">
    <text evidence="3 12">Carbohydrate metabolism; galactose metabolism.</text>
</comment>
<keyword evidence="7 12" id="KW-0479">Metal-binding</keyword>
<dbReference type="FunFam" id="3.30.428.10:FF:000001">
    <property type="entry name" value="Galactose-1-phosphate uridylyltransferase"/>
    <property type="match status" value="1"/>
</dbReference>
<keyword evidence="6 12" id="KW-0548">Nucleotidyltransferase</keyword>
<dbReference type="GO" id="GO:0008270">
    <property type="term" value="F:zinc ion binding"/>
    <property type="evidence" value="ECO:0007669"/>
    <property type="project" value="InterPro"/>
</dbReference>
<dbReference type="InterPro" id="IPR001937">
    <property type="entry name" value="GalP_UDPtransf1"/>
</dbReference>
<evidence type="ECO:0000313" key="15">
    <source>
        <dbReference type="EMBL" id="KAG8236025.1"/>
    </source>
</evidence>
<dbReference type="PIRSF" id="PIRSF000808">
    <property type="entry name" value="GalT"/>
    <property type="match status" value="1"/>
</dbReference>
<comment type="similarity">
    <text evidence="4 12">Belongs to the galactose-1-phosphate uridylyltransferase type 1 family.</text>
</comment>
<keyword evidence="5 12" id="KW-0808">Transferase</keyword>
<dbReference type="InterPro" id="IPR005849">
    <property type="entry name" value="GalP_Utransf_N"/>
</dbReference>
<dbReference type="PROSITE" id="PS00117">
    <property type="entry name" value="GAL_P_UDP_TRANSF_I"/>
    <property type="match status" value="1"/>
</dbReference>
<dbReference type="EMBL" id="KZ308979">
    <property type="protein sequence ID" value="KAG8236025.1"/>
    <property type="molecule type" value="Genomic_DNA"/>
</dbReference>
<dbReference type="GO" id="GO:0033499">
    <property type="term" value="P:galactose catabolic process via UDP-galactose, Leloir pathway"/>
    <property type="evidence" value="ECO:0007669"/>
    <property type="project" value="TreeGrafter"/>
</dbReference>
<dbReference type="PANTHER" id="PTHR11943">
    <property type="entry name" value="GALACTOSE-1-PHOSPHATE URIDYLYLTRANSFERASE"/>
    <property type="match status" value="1"/>
</dbReference>
<evidence type="ECO:0000256" key="5">
    <source>
        <dbReference type="ARBA" id="ARBA00022679"/>
    </source>
</evidence>
<evidence type="ECO:0000256" key="11">
    <source>
        <dbReference type="PIRSR" id="PIRSR000808-1"/>
    </source>
</evidence>
<dbReference type="EC" id="2.7.7.12" evidence="12"/>
<evidence type="ECO:0000259" key="13">
    <source>
        <dbReference type="Pfam" id="PF01087"/>
    </source>
</evidence>
<dbReference type="NCBIfam" id="NF008724">
    <property type="entry name" value="PRK11720.1"/>
    <property type="match status" value="1"/>
</dbReference>
<dbReference type="AlphaFoldDB" id="A0A8K0KLW0"/>